<comment type="caution">
    <text evidence="1">The sequence shown here is derived from an EMBL/GenBank/DDBJ whole genome shotgun (WGS) entry which is preliminary data.</text>
</comment>
<keyword evidence="2" id="KW-1185">Reference proteome</keyword>
<sequence>MNVTEKELSFKLAKATEKTYTDFKNNFPDENFFSFALYTTDDASSICICANSTQSHLQRLKDYKSEINTSMDEYLRWSPFEWIHIDSSHLKEIYPIMNLMEEQLDFYRYCDIVMQAMQNALKILDQKFFFGKGNERNNITLFTTIVDSKRAEVIEEESSKYLNPKKVHEQFLNRYEITIHEEEHEEERKIAIKKSISNLSTNDEIIYWLNEYNKIANSEKSVITDKGFDEYLLLDFLRSFDKEGTLPILNYIDTVLEKEDRRFDTFRFHLLKIVKNSTNNNKIVHNTLVKLLAKSCAINSSKKNWQTTPFHIANCLFNLFKDYPKPNMQGNNALKSYQKFLDISTQKLANETN</sequence>
<name>A0A3E0I1E1_9FLAO</name>
<dbReference type="Pfam" id="PF14136">
    <property type="entry name" value="DUF4303"/>
    <property type="match status" value="1"/>
</dbReference>
<dbReference type="AlphaFoldDB" id="A0A3E0I1E1"/>
<dbReference type="Proteomes" id="UP000256884">
    <property type="component" value="Unassembled WGS sequence"/>
</dbReference>
<accession>A0A3E0I1E1</accession>
<dbReference type="OrthoDB" id="1149730at2"/>
<dbReference type="EMBL" id="QUNS01000003">
    <property type="protein sequence ID" value="REH52523.1"/>
    <property type="molecule type" value="Genomic_DNA"/>
</dbReference>
<evidence type="ECO:0000313" key="1">
    <source>
        <dbReference type="EMBL" id="REH52523.1"/>
    </source>
</evidence>
<gene>
    <name evidence="1" type="ORF">C7448_103258</name>
</gene>
<dbReference type="InterPro" id="IPR025409">
    <property type="entry name" value="DUF4303"/>
</dbReference>
<evidence type="ECO:0000313" key="2">
    <source>
        <dbReference type="Proteomes" id="UP000256884"/>
    </source>
</evidence>
<dbReference type="RefSeq" id="WP_115900868.1">
    <property type="nucleotide sequence ID" value="NZ_QUNS01000003.1"/>
</dbReference>
<organism evidence="1 2">
    <name type="scientific">Tenacibaculum gallaicum</name>
    <dbReference type="NCBI Taxonomy" id="561505"/>
    <lineage>
        <taxon>Bacteria</taxon>
        <taxon>Pseudomonadati</taxon>
        <taxon>Bacteroidota</taxon>
        <taxon>Flavobacteriia</taxon>
        <taxon>Flavobacteriales</taxon>
        <taxon>Flavobacteriaceae</taxon>
        <taxon>Tenacibaculum</taxon>
    </lineage>
</organism>
<proteinExistence type="predicted"/>
<protein>
    <submittedName>
        <fullName evidence="1">Uncharacterized protein DUF4303</fullName>
    </submittedName>
</protein>
<reference evidence="1 2" key="1">
    <citation type="submission" date="2018-08" db="EMBL/GenBank/DDBJ databases">
        <title>Genomic Encyclopedia of Type Strains, Phase IV (KMG-IV): sequencing the most valuable type-strain genomes for metagenomic binning, comparative biology and taxonomic classification.</title>
        <authorList>
            <person name="Goeker M."/>
        </authorList>
    </citation>
    <scope>NUCLEOTIDE SEQUENCE [LARGE SCALE GENOMIC DNA]</scope>
    <source>
        <strain evidence="1 2">DSM 18841</strain>
    </source>
</reference>